<dbReference type="Proteomes" id="UP000321424">
    <property type="component" value="Unassembled WGS sequence"/>
</dbReference>
<gene>
    <name evidence="2" type="ORF">NN4_21780</name>
</gene>
<evidence type="ECO:0000259" key="1">
    <source>
        <dbReference type="Pfam" id="PF12740"/>
    </source>
</evidence>
<organism evidence="2 3">
    <name type="scientific">Nocardia ninae NBRC 108245</name>
    <dbReference type="NCBI Taxonomy" id="1210091"/>
    <lineage>
        <taxon>Bacteria</taxon>
        <taxon>Bacillati</taxon>
        <taxon>Actinomycetota</taxon>
        <taxon>Actinomycetes</taxon>
        <taxon>Mycobacteriales</taxon>
        <taxon>Nocardiaceae</taxon>
        <taxon>Nocardia</taxon>
    </lineage>
</organism>
<keyword evidence="3" id="KW-1185">Reference proteome</keyword>
<dbReference type="Gene3D" id="3.40.50.1820">
    <property type="entry name" value="alpha/beta hydrolase"/>
    <property type="match status" value="1"/>
</dbReference>
<protein>
    <recommendedName>
        <fullName evidence="1">PET hydrolase/cutinase-like domain-containing protein</fullName>
    </recommendedName>
</protein>
<sequence>MSEVTAIDSVTADNGLRKRRATRGKWPKPGRPRTMIIPILGRMNRWSRAVHVVVASVALAWVPAAAGAAHADPAPYVPTQGVESKYFQPGPAAVTERIGFGCCDTTGAKFDVWYPTDLGQGRHPIVMWGNGTKAVPSQYAYLLRHLASWGFVVIATENQNTGSGVDIRKSLDYLLAQADDPASVFFGKLDATAVGAIGHSQGASGVLNALRDSGGAIKTAVPMEIPAQHFCSTSETCADTRSLTAGSVFLVNGSSDALVSPSHQLVPWQVEGLQSNQAYYEATPANLPKVWGTLNGPNHNDVQGQPDCASASDPCTNGAYGYLGYPTAWLMAQLRGDAAARDAFRTGSGEFFAPSPNWRHQVGTVTG</sequence>
<dbReference type="SUPFAM" id="SSF53474">
    <property type="entry name" value="alpha/beta-Hydrolases"/>
    <property type="match status" value="1"/>
</dbReference>
<dbReference type="PANTHER" id="PTHR33428">
    <property type="entry name" value="CHLOROPHYLLASE-2, CHLOROPLASTIC"/>
    <property type="match status" value="1"/>
</dbReference>
<dbReference type="EMBL" id="BJXA01000010">
    <property type="protein sequence ID" value="GEM37659.1"/>
    <property type="molecule type" value="Genomic_DNA"/>
</dbReference>
<comment type="caution">
    <text evidence="2">The sequence shown here is derived from an EMBL/GenBank/DDBJ whole genome shotgun (WGS) entry which is preliminary data.</text>
</comment>
<dbReference type="PANTHER" id="PTHR33428:SF14">
    <property type="entry name" value="CARBOXYLESTERASE TYPE B DOMAIN-CONTAINING PROTEIN"/>
    <property type="match status" value="1"/>
</dbReference>
<dbReference type="Pfam" id="PF12740">
    <property type="entry name" value="PETase"/>
    <property type="match status" value="1"/>
</dbReference>
<proteinExistence type="predicted"/>
<name>A0A511MAP6_9NOCA</name>
<evidence type="ECO:0000313" key="2">
    <source>
        <dbReference type="EMBL" id="GEM37659.1"/>
    </source>
</evidence>
<dbReference type="InterPro" id="IPR041127">
    <property type="entry name" value="PET_hydrolase/cutinase-like"/>
</dbReference>
<dbReference type="OrthoDB" id="9812672at2"/>
<feature type="domain" description="PET hydrolase/cutinase-like" evidence="1">
    <location>
        <begin position="85"/>
        <end position="227"/>
    </location>
</feature>
<reference evidence="2 3" key="1">
    <citation type="submission" date="2019-07" db="EMBL/GenBank/DDBJ databases">
        <title>Whole genome shotgun sequence of Nocardia ninae NBRC 108245.</title>
        <authorList>
            <person name="Hosoyama A."/>
            <person name="Uohara A."/>
            <person name="Ohji S."/>
            <person name="Ichikawa N."/>
        </authorList>
    </citation>
    <scope>NUCLEOTIDE SEQUENCE [LARGE SCALE GENOMIC DNA]</scope>
    <source>
        <strain evidence="2 3">NBRC 108245</strain>
    </source>
</reference>
<accession>A0A511MAP6</accession>
<dbReference type="AlphaFoldDB" id="A0A511MAP6"/>
<dbReference type="InterPro" id="IPR029058">
    <property type="entry name" value="AB_hydrolase_fold"/>
</dbReference>
<evidence type="ECO:0000313" key="3">
    <source>
        <dbReference type="Proteomes" id="UP000321424"/>
    </source>
</evidence>